<gene>
    <name evidence="2" type="ORF">DX873_15850</name>
</gene>
<evidence type="ECO:0000313" key="2">
    <source>
        <dbReference type="EMBL" id="RDY58473.1"/>
    </source>
</evidence>
<sequence>MEGQAGILSKRAQQGNTKINKEMEEFFTAIENHHKTAIWTFLGLWLLVYTLSENLGKRK</sequence>
<keyword evidence="3" id="KW-1185">Reference proteome</keyword>
<organism evidence="2 3">
    <name type="scientific">Flagellimonas nanhaiensis</name>
    <dbReference type="NCBI Taxonomy" id="2292706"/>
    <lineage>
        <taxon>Bacteria</taxon>
        <taxon>Pseudomonadati</taxon>
        <taxon>Bacteroidota</taxon>
        <taxon>Flavobacteriia</taxon>
        <taxon>Flavobacteriales</taxon>
        <taxon>Flavobacteriaceae</taxon>
        <taxon>Flagellimonas</taxon>
    </lineage>
</organism>
<name>A0A371JMW0_9FLAO</name>
<reference evidence="2 3" key="1">
    <citation type="submission" date="2018-08" db="EMBL/GenBank/DDBJ databases">
        <title>Muricauda nanhaiensis sp. nov., isolated from seawater of the South China Sea.</title>
        <authorList>
            <person name="Dang Y."/>
        </authorList>
    </citation>
    <scope>NUCLEOTIDE SEQUENCE [LARGE SCALE GENOMIC DNA]</scope>
    <source>
        <strain evidence="2 3">SM1704</strain>
    </source>
</reference>
<accession>A0A371JMW0</accession>
<keyword evidence="1" id="KW-1133">Transmembrane helix</keyword>
<feature type="transmembrane region" description="Helical" evidence="1">
    <location>
        <begin position="36"/>
        <end position="52"/>
    </location>
</feature>
<dbReference type="Proteomes" id="UP000261828">
    <property type="component" value="Unassembled WGS sequence"/>
</dbReference>
<evidence type="ECO:0000313" key="3">
    <source>
        <dbReference type="Proteomes" id="UP000261828"/>
    </source>
</evidence>
<dbReference type="EMBL" id="QTJX01000004">
    <property type="protein sequence ID" value="RDY58473.1"/>
    <property type="molecule type" value="Genomic_DNA"/>
</dbReference>
<comment type="caution">
    <text evidence="2">The sequence shown here is derived from an EMBL/GenBank/DDBJ whole genome shotgun (WGS) entry which is preliminary data.</text>
</comment>
<proteinExistence type="predicted"/>
<keyword evidence="1" id="KW-0472">Membrane</keyword>
<keyword evidence="1" id="KW-0812">Transmembrane</keyword>
<evidence type="ECO:0000256" key="1">
    <source>
        <dbReference type="SAM" id="Phobius"/>
    </source>
</evidence>
<dbReference type="AlphaFoldDB" id="A0A371JMW0"/>
<protein>
    <submittedName>
        <fullName evidence="2">Uncharacterized protein</fullName>
    </submittedName>
</protein>